<dbReference type="InterPro" id="IPR052211">
    <property type="entry name" value="Cpx_auxiliary_protein"/>
</dbReference>
<proteinExistence type="inferred from homology"/>
<name>A0A077NK24_XENBV</name>
<dbReference type="RefSeq" id="WP_038213598.1">
    <property type="nucleotide sequence ID" value="NZ_CAWLWN010000060.1"/>
</dbReference>
<sequence>MRNIAILALASMFVLRATDALAETAGTDNVTADDFSQYCMPYGNNNTVSYCLNDERNYNYSCIFAGVTLTEQQRQQIWDLVKKQRLHEKPVADIRAERRKMYSLLNSTNFDEAAVRSQLEKIAKENVDLSIEIARIRNQIYQLLTAEQKVQLQKRYEVRVDREMN</sequence>
<dbReference type="InterPro" id="IPR012899">
    <property type="entry name" value="LTXXQ"/>
</dbReference>
<dbReference type="Proteomes" id="UP000028511">
    <property type="component" value="Unassembled WGS sequence"/>
</dbReference>
<feature type="signal peptide" evidence="5">
    <location>
        <begin position="1"/>
        <end position="22"/>
    </location>
</feature>
<dbReference type="HOGENOM" id="CLU_124352_2_0_6"/>
<evidence type="ECO:0000256" key="1">
    <source>
        <dbReference type="ARBA" id="ARBA00004418"/>
    </source>
</evidence>
<evidence type="ECO:0000256" key="2">
    <source>
        <dbReference type="ARBA" id="ARBA00008441"/>
    </source>
</evidence>
<comment type="similarity">
    <text evidence="2">Belongs to the CpxP/Spy family.</text>
</comment>
<organism evidence="6">
    <name type="scientific">Xenorhabdus bovienii str. puntauvense</name>
    <dbReference type="NCBI Taxonomy" id="1398201"/>
    <lineage>
        <taxon>Bacteria</taxon>
        <taxon>Pseudomonadati</taxon>
        <taxon>Pseudomonadota</taxon>
        <taxon>Gammaproteobacteria</taxon>
        <taxon>Enterobacterales</taxon>
        <taxon>Morganellaceae</taxon>
        <taxon>Xenorhabdus</taxon>
    </lineage>
</organism>
<dbReference type="AlphaFoldDB" id="A0A077NK24"/>
<reference evidence="6" key="1">
    <citation type="submission" date="2013-07" db="EMBL/GenBank/DDBJ databases">
        <title>Sub-species coevolution in mutualistic symbiosis.</title>
        <authorList>
            <person name="Murfin K."/>
            <person name="Klassen J."/>
            <person name="Lee M."/>
            <person name="Forst S."/>
            <person name="Stock P."/>
            <person name="Goodrich-Blair H."/>
        </authorList>
    </citation>
    <scope>NUCLEOTIDE SEQUENCE [LARGE SCALE GENOMIC DNA]</scope>
    <source>
        <strain evidence="6">Puntauvense</strain>
    </source>
</reference>
<dbReference type="PANTHER" id="PTHR38102">
    <property type="entry name" value="PERIPLASMIC CHAPERONE SPY"/>
    <property type="match status" value="1"/>
</dbReference>
<dbReference type="PANTHER" id="PTHR38102:SF2">
    <property type="entry name" value="PERIPLASMIC PROTEIN CPXP"/>
    <property type="match status" value="1"/>
</dbReference>
<dbReference type="GO" id="GO:0030288">
    <property type="term" value="C:outer membrane-bounded periplasmic space"/>
    <property type="evidence" value="ECO:0007669"/>
    <property type="project" value="TreeGrafter"/>
</dbReference>
<evidence type="ECO:0000313" key="6">
    <source>
        <dbReference type="EMBL" id="CDG98898.1"/>
    </source>
</evidence>
<evidence type="ECO:0000256" key="4">
    <source>
        <dbReference type="ARBA" id="ARBA00022764"/>
    </source>
</evidence>
<gene>
    <name evidence="6" type="ORF">XBP1_620047</name>
</gene>
<accession>A0A077NK24</accession>
<evidence type="ECO:0000256" key="5">
    <source>
        <dbReference type="SAM" id="SignalP"/>
    </source>
</evidence>
<dbReference type="EMBL" id="CBSW010000268">
    <property type="protein sequence ID" value="CDG98898.1"/>
    <property type="molecule type" value="Genomic_DNA"/>
</dbReference>
<dbReference type="GO" id="GO:0051082">
    <property type="term" value="F:unfolded protein binding"/>
    <property type="evidence" value="ECO:0007669"/>
    <property type="project" value="TreeGrafter"/>
</dbReference>
<dbReference type="Gene3D" id="1.20.120.1490">
    <property type="match status" value="1"/>
</dbReference>
<feature type="chain" id="PRO_5001721543" evidence="5">
    <location>
        <begin position="23"/>
        <end position="165"/>
    </location>
</feature>
<keyword evidence="3 5" id="KW-0732">Signal</keyword>
<protein>
    <submittedName>
        <fullName evidence="6">Periplasmic protein</fullName>
    </submittedName>
</protein>
<dbReference type="PIRSF" id="PIRSF034445">
    <property type="entry name" value="CpxP_Spy"/>
    <property type="match status" value="1"/>
</dbReference>
<comment type="caution">
    <text evidence="6">The sequence shown here is derived from an EMBL/GenBank/DDBJ whole genome shotgun (WGS) entry which is preliminary data.</text>
</comment>
<comment type="subcellular location">
    <subcellularLocation>
        <location evidence="1">Periplasm</location>
    </subcellularLocation>
</comment>
<evidence type="ECO:0000256" key="3">
    <source>
        <dbReference type="ARBA" id="ARBA00022729"/>
    </source>
</evidence>
<dbReference type="Pfam" id="PF07813">
    <property type="entry name" value="LTXXQ"/>
    <property type="match status" value="1"/>
</dbReference>
<keyword evidence="4" id="KW-0574">Periplasm</keyword>
<dbReference type="CDD" id="cd09916">
    <property type="entry name" value="CpxP_like"/>
    <property type="match status" value="1"/>
</dbReference>